<dbReference type="PANTHER" id="PTHR31791">
    <property type="entry name" value="FRIGIDA-LIKE PROTEIN 3-RELATED"/>
    <property type="match status" value="1"/>
</dbReference>
<evidence type="ECO:0000256" key="5">
    <source>
        <dbReference type="RuleBase" id="RU364012"/>
    </source>
</evidence>
<keyword evidence="3 5" id="KW-0221">Differentiation</keyword>
<evidence type="ECO:0000313" key="8">
    <source>
        <dbReference type="EMBL" id="KAG6628889.1"/>
    </source>
</evidence>
<evidence type="ECO:0000256" key="6">
    <source>
        <dbReference type="SAM" id="Coils"/>
    </source>
</evidence>
<dbReference type="GO" id="GO:0030154">
    <property type="term" value="P:cell differentiation"/>
    <property type="evidence" value="ECO:0007669"/>
    <property type="project" value="UniProtKB-KW"/>
</dbReference>
<dbReference type="EMBL" id="CM031822">
    <property type="protein sequence ID" value="KAG6628889.1"/>
    <property type="molecule type" value="Genomic_DNA"/>
</dbReference>
<feature type="coiled-coil region" evidence="6">
    <location>
        <begin position="11"/>
        <end position="114"/>
    </location>
</feature>
<accession>A0A8T1NB09</accession>
<evidence type="ECO:0000256" key="4">
    <source>
        <dbReference type="ARBA" id="ARBA00023089"/>
    </source>
</evidence>
<reference evidence="8" key="1">
    <citation type="submission" date="2020-12" db="EMBL/GenBank/DDBJ databases">
        <title>WGS assembly of Carya illinoinensis cv. Pawnee.</title>
        <authorList>
            <person name="Platts A."/>
            <person name="Shu S."/>
            <person name="Wright S."/>
            <person name="Barry K."/>
            <person name="Edger P."/>
            <person name="Pires J.C."/>
            <person name="Schmutz J."/>
        </authorList>
    </citation>
    <scope>NUCLEOTIDE SEQUENCE</scope>
    <source>
        <tissue evidence="8">Leaf</tissue>
    </source>
</reference>
<name>A0A8T1NB09_CARIL</name>
<dbReference type="GO" id="GO:0009908">
    <property type="term" value="P:flower development"/>
    <property type="evidence" value="ECO:0007669"/>
    <property type="project" value="UniProtKB-KW"/>
</dbReference>
<dbReference type="PANTHER" id="PTHR31791:SF4">
    <property type="entry name" value="FRIGIDA-LIKE PROTEIN 3"/>
    <property type="match status" value="1"/>
</dbReference>
<feature type="region of interest" description="Disordered" evidence="7">
    <location>
        <begin position="117"/>
        <end position="152"/>
    </location>
</feature>
<evidence type="ECO:0000256" key="1">
    <source>
        <dbReference type="ARBA" id="ARBA00008956"/>
    </source>
</evidence>
<sequence>MEDTFSVVTLIDSTTSKIQQLQKAFAELESHRAITLNLKWKELEEHFHGLEKSLKRRFHELEDQEKEYENKTIEAQKLLEKRAAAVVAKEQASLERLQEKRDAAIFAIANAREKPAIVPDGTQCGAPSTEEKPKDDMAAESNSEDIKVSSESEDVEVKSYPQLVILCEAMDSKGLHTFISDNRKNLAAIREEIPLALKAAANPARLVLDSLEGFYQMEVPNLDGKKDSNLLGLRRTCIMLMECLSTLLTSQDLVSVPDVISEDVKKQAKAIAEEWKPKLDALDLDASNGNSLEAHAFLQLLATFGIASDFNEEQLSRLIPMVSRRRQTADLCRSLGLSEKMPGVVEVLVHSGRQIDAVNLAFAFELTEQFSPVPLLKSYLKEARKTSTPVKTGNSSSTAQNEVNDRELTSLKAVIKCIEEHKLEQQFPVDPLQKRVLLLEKAKADKKRATEAAKPQPKRPRANGVGYGPRITNTATDKTFYPRVTDSYNLSPSHGNYFGNGYQYQAPYLH</sequence>
<dbReference type="InterPro" id="IPR012474">
    <property type="entry name" value="Frigida"/>
</dbReference>
<evidence type="ECO:0000256" key="3">
    <source>
        <dbReference type="ARBA" id="ARBA00022782"/>
    </source>
</evidence>
<dbReference type="Pfam" id="PF07899">
    <property type="entry name" value="Frigida"/>
    <property type="match status" value="1"/>
</dbReference>
<evidence type="ECO:0000256" key="2">
    <source>
        <dbReference type="ARBA" id="ARBA00022473"/>
    </source>
</evidence>
<comment type="caution">
    <text evidence="8">The sequence shown here is derived from an EMBL/GenBank/DDBJ whole genome shotgun (WGS) entry which is preliminary data.</text>
</comment>
<organism evidence="8 9">
    <name type="scientific">Carya illinoinensis</name>
    <name type="common">Pecan</name>
    <dbReference type="NCBI Taxonomy" id="32201"/>
    <lineage>
        <taxon>Eukaryota</taxon>
        <taxon>Viridiplantae</taxon>
        <taxon>Streptophyta</taxon>
        <taxon>Embryophyta</taxon>
        <taxon>Tracheophyta</taxon>
        <taxon>Spermatophyta</taxon>
        <taxon>Magnoliopsida</taxon>
        <taxon>eudicotyledons</taxon>
        <taxon>Gunneridae</taxon>
        <taxon>Pentapetalae</taxon>
        <taxon>rosids</taxon>
        <taxon>fabids</taxon>
        <taxon>Fagales</taxon>
        <taxon>Juglandaceae</taxon>
        <taxon>Carya</taxon>
    </lineage>
</organism>
<dbReference type="AlphaFoldDB" id="A0A8T1NB09"/>
<comment type="similarity">
    <text evidence="1 5">Belongs to the Frigida family.</text>
</comment>
<proteinExistence type="inferred from homology"/>
<evidence type="ECO:0000313" key="9">
    <source>
        <dbReference type="Proteomes" id="UP000811609"/>
    </source>
</evidence>
<dbReference type="Proteomes" id="UP000811609">
    <property type="component" value="Chromosome 14"/>
</dbReference>
<gene>
    <name evidence="8" type="ORF">CIPAW_14G044300</name>
</gene>
<protein>
    <recommendedName>
        <fullName evidence="5">FRIGIDA-like protein</fullName>
    </recommendedName>
</protein>
<keyword evidence="6" id="KW-0175">Coiled coil</keyword>
<feature type="region of interest" description="Disordered" evidence="7">
    <location>
        <begin position="446"/>
        <end position="474"/>
    </location>
</feature>
<keyword evidence="2 5" id="KW-0217">Developmental protein</keyword>
<keyword evidence="9" id="KW-1185">Reference proteome</keyword>
<keyword evidence="4 5" id="KW-0287">Flowering</keyword>
<evidence type="ECO:0000256" key="7">
    <source>
        <dbReference type="SAM" id="MobiDB-lite"/>
    </source>
</evidence>